<evidence type="ECO:0000256" key="2">
    <source>
        <dbReference type="ARBA" id="ARBA00008072"/>
    </source>
</evidence>
<evidence type="ECO:0000256" key="1">
    <source>
        <dbReference type="ARBA" id="ARBA00001947"/>
    </source>
</evidence>
<protein>
    <recommendedName>
        <fullName evidence="9">alcohol dehydrogenase (NADP(+))</fullName>
        <ecNumber evidence="9">1.1.1.2</ecNumber>
    </recommendedName>
</protein>
<dbReference type="InterPro" id="IPR011032">
    <property type="entry name" value="GroES-like_sf"/>
</dbReference>
<dbReference type="InterPro" id="IPR002328">
    <property type="entry name" value="ADH_Zn_CS"/>
</dbReference>
<feature type="domain" description="Alcohol dehydrogenase-like C-terminal" evidence="12">
    <location>
        <begin position="178"/>
        <end position="303"/>
    </location>
</feature>
<dbReference type="InterPro" id="IPR013149">
    <property type="entry name" value="ADH-like_C"/>
</dbReference>
<dbReference type="STRING" id="692275.N1QE39"/>
<dbReference type="SUPFAM" id="SSF50129">
    <property type="entry name" value="GroES-like"/>
    <property type="match status" value="1"/>
</dbReference>
<proteinExistence type="inferred from homology"/>
<keyword evidence="5 11" id="KW-0479">Metal-binding</keyword>
<evidence type="ECO:0000313" key="14">
    <source>
        <dbReference type="EMBL" id="EMF10581.1"/>
    </source>
</evidence>
<dbReference type="GO" id="GO:0006066">
    <property type="term" value="P:alcohol metabolic process"/>
    <property type="evidence" value="ECO:0007669"/>
    <property type="project" value="UniProtKB-ARBA"/>
</dbReference>
<dbReference type="PANTHER" id="PTHR42683">
    <property type="entry name" value="ALDEHYDE REDUCTASE"/>
    <property type="match status" value="1"/>
</dbReference>
<organism evidence="14 15">
    <name type="scientific">Sphaerulina musiva (strain SO2202)</name>
    <name type="common">Poplar stem canker fungus</name>
    <name type="synonym">Septoria musiva</name>
    <dbReference type="NCBI Taxonomy" id="692275"/>
    <lineage>
        <taxon>Eukaryota</taxon>
        <taxon>Fungi</taxon>
        <taxon>Dikarya</taxon>
        <taxon>Ascomycota</taxon>
        <taxon>Pezizomycotina</taxon>
        <taxon>Dothideomycetes</taxon>
        <taxon>Dothideomycetidae</taxon>
        <taxon>Mycosphaerellales</taxon>
        <taxon>Mycosphaerellaceae</taxon>
        <taxon>Sphaerulina</taxon>
    </lineage>
</organism>
<keyword evidence="4" id="KW-0597">Phosphoprotein</keyword>
<evidence type="ECO:0000256" key="6">
    <source>
        <dbReference type="ARBA" id="ARBA00022833"/>
    </source>
</evidence>
<gene>
    <name evidence="14" type="ORF">SEPMUDRAFT_150637</name>
</gene>
<dbReference type="EMBL" id="KB456267">
    <property type="protein sequence ID" value="EMF10581.1"/>
    <property type="molecule type" value="Genomic_DNA"/>
</dbReference>
<dbReference type="EC" id="1.1.1.2" evidence="9"/>
<dbReference type="RefSeq" id="XP_016758702.1">
    <property type="nucleotide sequence ID" value="XM_016906303.1"/>
</dbReference>
<dbReference type="Gene3D" id="3.40.50.720">
    <property type="entry name" value="NAD(P)-binding Rossmann-like Domain"/>
    <property type="match status" value="1"/>
</dbReference>
<name>N1QE39_SPHMS</name>
<evidence type="ECO:0000256" key="7">
    <source>
        <dbReference type="ARBA" id="ARBA00022857"/>
    </source>
</evidence>
<reference evidence="14 15" key="1">
    <citation type="journal article" date="2012" name="PLoS Pathog.">
        <title>Diverse lifestyles and strategies of plant pathogenesis encoded in the genomes of eighteen Dothideomycetes fungi.</title>
        <authorList>
            <person name="Ohm R.A."/>
            <person name="Feau N."/>
            <person name="Henrissat B."/>
            <person name="Schoch C.L."/>
            <person name="Horwitz B.A."/>
            <person name="Barry K.W."/>
            <person name="Condon B.J."/>
            <person name="Copeland A.C."/>
            <person name="Dhillon B."/>
            <person name="Glaser F."/>
            <person name="Hesse C.N."/>
            <person name="Kosti I."/>
            <person name="LaButti K."/>
            <person name="Lindquist E.A."/>
            <person name="Lucas S."/>
            <person name="Salamov A.A."/>
            <person name="Bradshaw R.E."/>
            <person name="Ciuffetti L."/>
            <person name="Hamelin R.C."/>
            <person name="Kema G.H.J."/>
            <person name="Lawrence C."/>
            <person name="Scott J.A."/>
            <person name="Spatafora J.W."/>
            <person name="Turgeon B.G."/>
            <person name="de Wit P.J.G.M."/>
            <person name="Zhong S."/>
            <person name="Goodwin S.B."/>
            <person name="Grigoriev I.V."/>
        </authorList>
    </citation>
    <scope>NUCLEOTIDE SEQUENCE [LARGE SCALE GENOMIC DNA]</scope>
    <source>
        <strain evidence="14 15">SO2202</strain>
    </source>
</reference>
<evidence type="ECO:0000256" key="5">
    <source>
        <dbReference type="ARBA" id="ARBA00022723"/>
    </source>
</evidence>
<dbReference type="InterPro" id="IPR047109">
    <property type="entry name" value="CAD-like"/>
</dbReference>
<evidence type="ECO:0000259" key="13">
    <source>
        <dbReference type="Pfam" id="PF08240"/>
    </source>
</evidence>
<feature type="domain" description="Alcohol dehydrogenase-like N-terminal" evidence="13">
    <location>
        <begin position="37"/>
        <end position="139"/>
    </location>
</feature>
<dbReference type="Pfam" id="PF08240">
    <property type="entry name" value="ADH_N"/>
    <property type="match status" value="1"/>
</dbReference>
<evidence type="ECO:0000259" key="12">
    <source>
        <dbReference type="Pfam" id="PF00107"/>
    </source>
</evidence>
<dbReference type="FunFam" id="3.40.50.720:FF:000158">
    <property type="entry name" value="Zinc-binding alcohol dehydrogenase"/>
    <property type="match status" value="1"/>
</dbReference>
<dbReference type="InterPro" id="IPR036291">
    <property type="entry name" value="NAD(P)-bd_dom_sf"/>
</dbReference>
<dbReference type="Gene3D" id="3.90.180.10">
    <property type="entry name" value="Medium-chain alcohol dehydrogenases, catalytic domain"/>
    <property type="match status" value="1"/>
</dbReference>
<comment type="cofactor">
    <cofactor evidence="1 11">
        <name>Zn(2+)</name>
        <dbReference type="ChEBI" id="CHEBI:29105"/>
    </cofactor>
</comment>
<dbReference type="OrthoDB" id="1879366at2759"/>
<dbReference type="Pfam" id="PF00107">
    <property type="entry name" value="ADH_zinc_N"/>
    <property type="match status" value="1"/>
</dbReference>
<comment type="subunit">
    <text evidence="3">Homodimer.</text>
</comment>
<dbReference type="Proteomes" id="UP000016931">
    <property type="component" value="Unassembled WGS sequence"/>
</dbReference>
<evidence type="ECO:0000256" key="10">
    <source>
        <dbReference type="ARBA" id="ARBA00050997"/>
    </source>
</evidence>
<keyword evidence="8" id="KW-0560">Oxidoreductase</keyword>
<dbReference type="PROSITE" id="PS00059">
    <property type="entry name" value="ADH_ZINC"/>
    <property type="match status" value="1"/>
</dbReference>
<dbReference type="GO" id="GO:0008106">
    <property type="term" value="F:alcohol dehydrogenase (NADP+) activity"/>
    <property type="evidence" value="ECO:0007669"/>
    <property type="project" value="UniProtKB-EC"/>
</dbReference>
<sequence length="340" mass="36467">MFFVSSLSFHPSSISINNPTLTIHSFFFFFKIGSGWGPTSYPIVVGHEIVGKAIRVGSAVSQSGEGASAIRVGDRVGVGAQAGSCLRPDCAQCTNSEEQFCKNNFVMTYNGTWPSGATAQGGYAKYWRGAGHFVFRIPEEIPSEEAAPMLCGGVTVYSPLKQNGVGPGKRVGVIGIGGLGHMAIMFAKALGAERVVAISRNDGKKSDALQMGADELIATDTDEEWSQKAANSLDVIICTVSSPKMPFGEYLNLLDVGGTFVQVGAPDDVLPPFVAMALIMKKVKIVGSLIGSPAEIREMFEVAARQKVKPWVQKRAMKDANQVILDFEAGMPRYRYVLEN</sequence>
<dbReference type="GeneID" id="27903440"/>
<evidence type="ECO:0000256" key="11">
    <source>
        <dbReference type="RuleBase" id="RU361277"/>
    </source>
</evidence>
<dbReference type="OMA" id="CDDYIAT"/>
<accession>N1QE39</accession>
<dbReference type="eggNOG" id="KOG0023">
    <property type="taxonomic scope" value="Eukaryota"/>
</dbReference>
<dbReference type="SUPFAM" id="SSF51735">
    <property type="entry name" value="NAD(P)-binding Rossmann-fold domains"/>
    <property type="match status" value="1"/>
</dbReference>
<evidence type="ECO:0000256" key="4">
    <source>
        <dbReference type="ARBA" id="ARBA00022553"/>
    </source>
</evidence>
<comment type="catalytic activity">
    <reaction evidence="10">
        <text>a primary alcohol + NADP(+) = an aldehyde + NADPH + H(+)</text>
        <dbReference type="Rhea" id="RHEA:15937"/>
        <dbReference type="ChEBI" id="CHEBI:15378"/>
        <dbReference type="ChEBI" id="CHEBI:15734"/>
        <dbReference type="ChEBI" id="CHEBI:17478"/>
        <dbReference type="ChEBI" id="CHEBI:57783"/>
        <dbReference type="ChEBI" id="CHEBI:58349"/>
        <dbReference type="EC" id="1.1.1.2"/>
    </reaction>
    <physiologicalReaction direction="left-to-right" evidence="10">
        <dbReference type="Rhea" id="RHEA:15938"/>
    </physiologicalReaction>
    <physiologicalReaction direction="right-to-left" evidence="10">
        <dbReference type="Rhea" id="RHEA:15939"/>
    </physiologicalReaction>
</comment>
<evidence type="ECO:0000256" key="9">
    <source>
        <dbReference type="ARBA" id="ARBA00024074"/>
    </source>
</evidence>
<keyword evidence="15" id="KW-1185">Reference proteome</keyword>
<dbReference type="HOGENOM" id="CLU_026673_20_2_1"/>
<comment type="similarity">
    <text evidence="2 11">Belongs to the zinc-containing alcohol dehydrogenase family.</text>
</comment>
<evidence type="ECO:0000256" key="8">
    <source>
        <dbReference type="ARBA" id="ARBA00023002"/>
    </source>
</evidence>
<dbReference type="GO" id="GO:0008270">
    <property type="term" value="F:zinc ion binding"/>
    <property type="evidence" value="ECO:0007669"/>
    <property type="project" value="InterPro"/>
</dbReference>
<dbReference type="AlphaFoldDB" id="N1QE39"/>
<keyword evidence="6 11" id="KW-0862">Zinc</keyword>
<dbReference type="CDD" id="cd05283">
    <property type="entry name" value="CAD1"/>
    <property type="match status" value="1"/>
</dbReference>
<keyword evidence="7" id="KW-0521">NADP</keyword>
<dbReference type="InterPro" id="IPR013154">
    <property type="entry name" value="ADH-like_N"/>
</dbReference>
<evidence type="ECO:0000313" key="15">
    <source>
        <dbReference type="Proteomes" id="UP000016931"/>
    </source>
</evidence>
<evidence type="ECO:0000256" key="3">
    <source>
        <dbReference type="ARBA" id="ARBA00011738"/>
    </source>
</evidence>